<feature type="transmembrane region" description="Helical" evidence="1">
    <location>
        <begin position="17"/>
        <end position="38"/>
    </location>
</feature>
<sequence>MAKNSDINIKARVIHRYLGFFLAGIMFVYALSGIVLIFRKTDFLKKDVQVEQQLATKLPANEVGKALKIKDFTVDRSEGDTYYFKGGSYNAASGVAVQTKKQLPFVLNQMTHLHKATTNDPLYYLNIFFGFSLLFFVLSAFWMFRPNTDVFRKGMYFTIGGIVLTLILLFV</sequence>
<keyword evidence="1" id="KW-0472">Membrane</keyword>
<evidence type="ECO:0000256" key="1">
    <source>
        <dbReference type="SAM" id="Phobius"/>
    </source>
</evidence>
<organism evidence="2 3">
    <name type="scientific">Neolewinella agarilytica</name>
    <dbReference type="NCBI Taxonomy" id="478744"/>
    <lineage>
        <taxon>Bacteria</taxon>
        <taxon>Pseudomonadati</taxon>
        <taxon>Bacteroidota</taxon>
        <taxon>Saprospiria</taxon>
        <taxon>Saprospirales</taxon>
        <taxon>Lewinellaceae</taxon>
        <taxon>Neolewinella</taxon>
    </lineage>
</organism>
<reference evidence="3" key="1">
    <citation type="submission" date="2016-10" db="EMBL/GenBank/DDBJ databases">
        <authorList>
            <person name="Varghese N."/>
            <person name="Submissions S."/>
        </authorList>
    </citation>
    <scope>NUCLEOTIDE SEQUENCE [LARGE SCALE GENOMIC DNA]</scope>
    <source>
        <strain evidence="3">DSM 24740</strain>
    </source>
</reference>
<keyword evidence="1" id="KW-1133">Transmembrane helix</keyword>
<feature type="transmembrane region" description="Helical" evidence="1">
    <location>
        <begin position="122"/>
        <end position="144"/>
    </location>
</feature>
<dbReference type="AlphaFoldDB" id="A0A1H9NGS3"/>
<evidence type="ECO:0000313" key="3">
    <source>
        <dbReference type="Proteomes" id="UP000199021"/>
    </source>
</evidence>
<accession>A0A1H9NGS3</accession>
<dbReference type="STRING" id="478744.SAMN05444359_13636"/>
<keyword evidence="3" id="KW-1185">Reference proteome</keyword>
<dbReference type="RefSeq" id="WP_090172968.1">
    <property type="nucleotide sequence ID" value="NZ_FOFB01000036.1"/>
</dbReference>
<feature type="transmembrane region" description="Helical" evidence="1">
    <location>
        <begin position="150"/>
        <end position="170"/>
    </location>
</feature>
<dbReference type="OrthoDB" id="6330679at2"/>
<name>A0A1H9NGS3_9BACT</name>
<dbReference type="EMBL" id="FOFB01000036">
    <property type="protein sequence ID" value="SER34593.1"/>
    <property type="molecule type" value="Genomic_DNA"/>
</dbReference>
<gene>
    <name evidence="2" type="ORF">SAMN05444359_13636</name>
</gene>
<evidence type="ECO:0000313" key="2">
    <source>
        <dbReference type="EMBL" id="SER34593.1"/>
    </source>
</evidence>
<dbReference type="Proteomes" id="UP000199021">
    <property type="component" value="Unassembled WGS sequence"/>
</dbReference>
<dbReference type="InParanoid" id="A0A1H9NGS3"/>
<keyword evidence="1" id="KW-0812">Transmembrane</keyword>
<proteinExistence type="predicted"/>
<protein>
    <submittedName>
        <fullName evidence="2">PepSY-associated TM region</fullName>
    </submittedName>
</protein>